<dbReference type="Proteomes" id="UP000198644">
    <property type="component" value="Unassembled WGS sequence"/>
</dbReference>
<keyword evidence="1" id="KW-0732">Signal</keyword>
<dbReference type="OrthoDB" id="9810477at2"/>
<name>A0A1I6GJN6_9GAMM</name>
<feature type="signal peptide" evidence="1">
    <location>
        <begin position="1"/>
        <end position="22"/>
    </location>
</feature>
<dbReference type="EMBL" id="FOYW01000001">
    <property type="protein sequence ID" value="SFR42414.1"/>
    <property type="molecule type" value="Genomic_DNA"/>
</dbReference>
<accession>A0A1I6GJN6</accession>
<dbReference type="Pfam" id="PF08239">
    <property type="entry name" value="SH3_3"/>
    <property type="match status" value="1"/>
</dbReference>
<dbReference type="AlphaFoldDB" id="A0A1I6GJN6"/>
<sequence length="138" mass="14988">MKTRLKPIFLLTALLASQPACAASLMPSWSHLVGQVLSQMPILENVGEKILANRIVYIELSDTSAHSRPANARVRLDLGSAANVRETPGTGAGSRIVTQLQPGDSLSVIGRVAGKSWVRIRLPDDRIAYIHQNLIELK</sequence>
<feature type="domain" description="SH3b" evidence="2">
    <location>
        <begin position="69"/>
        <end position="138"/>
    </location>
</feature>
<reference evidence="3 4" key="1">
    <citation type="submission" date="2016-10" db="EMBL/GenBank/DDBJ databases">
        <authorList>
            <person name="de Groot N.N."/>
        </authorList>
    </citation>
    <scope>NUCLEOTIDE SEQUENCE [LARGE SCALE GENOMIC DNA]</scope>
    <source>
        <strain evidence="3 4">CGMCC 1.9167</strain>
    </source>
</reference>
<gene>
    <name evidence="3" type="ORF">SAMN05216203_0179</name>
</gene>
<dbReference type="Gene3D" id="2.30.30.40">
    <property type="entry name" value="SH3 Domains"/>
    <property type="match status" value="1"/>
</dbReference>
<evidence type="ECO:0000256" key="1">
    <source>
        <dbReference type="SAM" id="SignalP"/>
    </source>
</evidence>
<organism evidence="3 4">
    <name type="scientific">Marinobacter daqiaonensis</name>
    <dbReference type="NCBI Taxonomy" id="650891"/>
    <lineage>
        <taxon>Bacteria</taxon>
        <taxon>Pseudomonadati</taxon>
        <taxon>Pseudomonadota</taxon>
        <taxon>Gammaproteobacteria</taxon>
        <taxon>Pseudomonadales</taxon>
        <taxon>Marinobacteraceae</taxon>
        <taxon>Marinobacter</taxon>
    </lineage>
</organism>
<dbReference type="InterPro" id="IPR003646">
    <property type="entry name" value="SH3-like_bac-type"/>
</dbReference>
<dbReference type="STRING" id="650891.SAMN05216203_0179"/>
<evidence type="ECO:0000313" key="4">
    <source>
        <dbReference type="Proteomes" id="UP000198644"/>
    </source>
</evidence>
<keyword evidence="4" id="KW-1185">Reference proteome</keyword>
<protein>
    <submittedName>
        <fullName evidence="3">SH3 domain-containing protein</fullName>
    </submittedName>
</protein>
<dbReference type="PROSITE" id="PS51781">
    <property type="entry name" value="SH3B"/>
    <property type="match status" value="1"/>
</dbReference>
<feature type="chain" id="PRO_5011584514" evidence="1">
    <location>
        <begin position="23"/>
        <end position="138"/>
    </location>
</feature>
<evidence type="ECO:0000313" key="3">
    <source>
        <dbReference type="EMBL" id="SFR42414.1"/>
    </source>
</evidence>
<dbReference type="RefSeq" id="WP_092008437.1">
    <property type="nucleotide sequence ID" value="NZ_FOYW01000001.1"/>
</dbReference>
<evidence type="ECO:0000259" key="2">
    <source>
        <dbReference type="PROSITE" id="PS51781"/>
    </source>
</evidence>
<proteinExistence type="predicted"/>
<dbReference type="SMART" id="SM00287">
    <property type="entry name" value="SH3b"/>
    <property type="match status" value="1"/>
</dbReference>